<gene>
    <name evidence="6" type="ORF">Cri9333_0280</name>
</gene>
<dbReference type="InterPro" id="IPR036736">
    <property type="entry name" value="ACP-like_sf"/>
</dbReference>
<dbReference type="Gene3D" id="1.10.1200.10">
    <property type="entry name" value="ACP-like"/>
    <property type="match status" value="1"/>
</dbReference>
<dbReference type="GO" id="GO:0044550">
    <property type="term" value="P:secondary metabolite biosynthetic process"/>
    <property type="evidence" value="ECO:0007669"/>
    <property type="project" value="UniProtKB-ARBA"/>
</dbReference>
<keyword evidence="7" id="KW-1185">Reference proteome</keyword>
<sequence>MSKKNIEDFYPLSPMQQGMLFHSIYAPNSGVYFEQLSCTLNGNLNLELFKQTWQQVIDRHPILRTAFIWEGVKEAVQVVHRQIQLPWQQFDWKDLSATEQQQELENFLQAEEESGFQLNKAPLTRLTLIQVAKDSYYFIWSHHHLLLDGWSTPLLLQEVFTTYSALCKGEQISLPRPRPYRDYIVWLQQQKLGEAECFWREKLKNFTAPTPLSVEMSVGSGGEKYDAQQIQLSATATSALQALTRQNQLTLNTLVQGAWALLLSRYSGEKDIVFGTTVSGRPPTLLGADAMMGLFINTLPVRVGVQGEDALIPWLQQLQAQQTEARQYEYTPLLEIQGWSEVPRGVPLFESLLVFENYPLESSLQQPIANLEIQNVRMFEKTNYPLTVIAVPDSELLLKIAYDTRRFDAATITRMLGHIQTLLEGIAVNPHQCLDKLPLLTDAERHQLLIEWNATETDYPKICIHQLFEAQVEKTPNAVAAVFEDQQLTYQELNIRANQVANYLQSLGVQPDSLVAICVERSLEMLVALLGILKSGAAYLPLDPAYPQERLAFMLEDAQVSVLLTQQDIVETLDAKSLRKSHIKLVCIDRDWEMIFQSSQQQPMSQVNSNNLAYVIYTSGSTGKPKGVQICHASAVNFLCSMHQQLEINETDVLLAVTSLSFDIAGLELFLPVTSGSCVVIASREVAIDGNKLIAKIHESSATIMQATPATWRMLLTAGWQGNQKLKILCGGEALPQQLANELLNKSACLWNLYGPTETTIWSTIYQVKEPNNLVFIGRPIANTQIYLLDRNLQPVPVGVAGELYIGGAGLSRGYLNRPELTTERFIANPFIEGNSIYQTGDLARYLPDGNIEYFGRIDDQVKVRGFRIELGEIEAIISQYPLVQQAVIVAKEDNSGDKYLAAYIIPHVASPENTISSELRNWLQDKLPSYMIPSSFVVLEKLPLTPNGKIDRKALPAPDNAISELGRGLVTPRTQTEEIVSSIWAQILGLKQVGIYDNFFELGGHSLIATKVISRLREAFQIEIPLSWLFESPTVAALTQRIQTEIKGKKQLEIPPLAVVPRTENSPLSFSQQRLWFLQQLTSNSPEYNISSAVKLTGSLNIAALERSLSEIIRRHEALRTRFVDVDGQPVQVIEKMPTGYQACVGRLSSYSPTLQGVGLPVIDLSDIPASEREDKARWLAKQDAEQFFDLTKCPLLRFSLVRLDAQSHIFILTMHHIISDAWSLGVFLEELATLYKVFASKDVADNFSTILPELPIQYADFAIWQRQWLQGDVLQTQLDYWKQQLGQNCLPLEFPNSRSRSTVPSNQGAKLSFVLPKDLTEAIAQLSRQSGVTLFMTLLAAYQTLLYCYTGQEDIRIGSPIVNRNQVELEKLIGFLINTLVLRGDLSGNPSFKELLVRSRQVTLGAYAHQDLPFDKLVEALQPERKIGQTSLYHAWFVLQNTPTPPLELAGLTMSLLDIETTTARHDLLLNVFEITEGLHCTFEYKTDLFNQATIARIAQSFQTLLHHVVAQPNSKLSELATIIAETDKQQQLSQEQEMQTANIQKLKSIKRKAIHS</sequence>
<dbReference type="InterPro" id="IPR009081">
    <property type="entry name" value="PP-bd_ACP"/>
</dbReference>
<dbReference type="Proteomes" id="UP000010472">
    <property type="component" value="Chromosome"/>
</dbReference>
<keyword evidence="3" id="KW-0596">Phosphopantetheine</keyword>
<dbReference type="CDD" id="cd19531">
    <property type="entry name" value="LCL_NRPS-like"/>
    <property type="match status" value="1"/>
</dbReference>
<dbReference type="InterPro" id="IPR020845">
    <property type="entry name" value="AMP-binding_CS"/>
</dbReference>
<dbReference type="Pfam" id="PF13193">
    <property type="entry name" value="AMP-binding_C"/>
    <property type="match status" value="1"/>
</dbReference>
<dbReference type="FunFam" id="3.40.50.980:FF:000001">
    <property type="entry name" value="Non-ribosomal peptide synthetase"/>
    <property type="match status" value="1"/>
</dbReference>
<dbReference type="FunFam" id="1.10.1200.10:FF:000005">
    <property type="entry name" value="Nonribosomal peptide synthetase 1"/>
    <property type="match status" value="1"/>
</dbReference>
<dbReference type="InterPro" id="IPR006162">
    <property type="entry name" value="Ppantetheine_attach_site"/>
</dbReference>
<dbReference type="PATRIC" id="fig|1173022.3.peg.302"/>
<proteinExistence type="inferred from homology"/>
<dbReference type="PANTHER" id="PTHR45527:SF1">
    <property type="entry name" value="FATTY ACID SYNTHASE"/>
    <property type="match status" value="1"/>
</dbReference>
<comment type="similarity">
    <text evidence="2">Belongs to the ATP-dependent AMP-binding enzyme family.</text>
</comment>
<name>K9VUV8_9CYAN</name>
<keyword evidence="6" id="KW-0413">Isomerase</keyword>
<dbReference type="Pfam" id="PF00668">
    <property type="entry name" value="Condensation"/>
    <property type="match status" value="2"/>
</dbReference>
<dbReference type="SUPFAM" id="SSF56801">
    <property type="entry name" value="Acetyl-CoA synthetase-like"/>
    <property type="match status" value="1"/>
</dbReference>
<dbReference type="FunFam" id="3.40.50.12780:FF:000012">
    <property type="entry name" value="Non-ribosomal peptide synthetase"/>
    <property type="match status" value="1"/>
</dbReference>
<dbReference type="SMART" id="SM00823">
    <property type="entry name" value="PKS_PP"/>
    <property type="match status" value="1"/>
</dbReference>
<evidence type="ECO:0000256" key="2">
    <source>
        <dbReference type="ARBA" id="ARBA00006432"/>
    </source>
</evidence>
<comment type="cofactor">
    <cofactor evidence="1">
        <name>pantetheine 4'-phosphate</name>
        <dbReference type="ChEBI" id="CHEBI:47942"/>
    </cofactor>
</comment>
<dbReference type="HOGENOM" id="CLU_000022_2_10_3"/>
<accession>K9VUV8</accession>
<dbReference type="InterPro" id="IPR020806">
    <property type="entry name" value="PKS_PP-bd"/>
</dbReference>
<dbReference type="Gene3D" id="3.40.50.980">
    <property type="match status" value="2"/>
</dbReference>
<dbReference type="PROSITE" id="PS00012">
    <property type="entry name" value="PHOSPHOPANTETHEINE"/>
    <property type="match status" value="1"/>
</dbReference>
<dbReference type="RefSeq" id="WP_015201409.1">
    <property type="nucleotide sequence ID" value="NC_019753.1"/>
</dbReference>
<evidence type="ECO:0000256" key="1">
    <source>
        <dbReference type="ARBA" id="ARBA00001957"/>
    </source>
</evidence>
<dbReference type="PANTHER" id="PTHR45527">
    <property type="entry name" value="NONRIBOSOMAL PEPTIDE SYNTHETASE"/>
    <property type="match status" value="1"/>
</dbReference>
<reference evidence="6 7" key="1">
    <citation type="submission" date="2012-06" db="EMBL/GenBank/DDBJ databases">
        <title>Finished chromosome of genome of Crinalium epipsammum PCC 9333.</title>
        <authorList>
            <consortium name="US DOE Joint Genome Institute"/>
            <person name="Gugger M."/>
            <person name="Coursin T."/>
            <person name="Rippka R."/>
            <person name="Tandeau De Marsac N."/>
            <person name="Huntemann M."/>
            <person name="Wei C.-L."/>
            <person name="Han J."/>
            <person name="Detter J.C."/>
            <person name="Han C."/>
            <person name="Tapia R."/>
            <person name="Davenport K."/>
            <person name="Daligault H."/>
            <person name="Erkkila T."/>
            <person name="Gu W."/>
            <person name="Munk A.C.C."/>
            <person name="Teshima H."/>
            <person name="Xu Y."/>
            <person name="Chain P."/>
            <person name="Chen A."/>
            <person name="Krypides N."/>
            <person name="Mavromatis K."/>
            <person name="Markowitz V."/>
            <person name="Szeto E."/>
            <person name="Ivanova N."/>
            <person name="Mikhailova N."/>
            <person name="Ovchinnikova G."/>
            <person name="Pagani I."/>
            <person name="Pati A."/>
            <person name="Goodwin L."/>
            <person name="Peters L."/>
            <person name="Pitluck S."/>
            <person name="Woyke T."/>
            <person name="Kerfeld C."/>
        </authorList>
    </citation>
    <scope>NUCLEOTIDE SEQUENCE [LARGE SCALE GENOMIC DNA]</scope>
    <source>
        <strain evidence="6 7">PCC 9333</strain>
    </source>
</reference>
<evidence type="ECO:0000256" key="4">
    <source>
        <dbReference type="ARBA" id="ARBA00022553"/>
    </source>
</evidence>
<keyword evidence="4" id="KW-0597">Phosphoprotein</keyword>
<dbReference type="InterPro" id="IPR045851">
    <property type="entry name" value="AMP-bd_C_sf"/>
</dbReference>
<dbReference type="OrthoDB" id="9757538at2"/>
<dbReference type="PROSITE" id="PS00455">
    <property type="entry name" value="AMP_BINDING"/>
    <property type="match status" value="1"/>
</dbReference>
<dbReference type="PROSITE" id="PS50075">
    <property type="entry name" value="CARRIER"/>
    <property type="match status" value="1"/>
</dbReference>
<dbReference type="FunFam" id="3.30.559.10:FF:000012">
    <property type="entry name" value="Non-ribosomal peptide synthetase"/>
    <property type="match status" value="1"/>
</dbReference>
<evidence type="ECO:0000313" key="7">
    <source>
        <dbReference type="Proteomes" id="UP000010472"/>
    </source>
</evidence>
<dbReference type="Gene3D" id="3.30.559.30">
    <property type="entry name" value="Nonribosomal peptide synthetase, condensation domain"/>
    <property type="match status" value="2"/>
</dbReference>
<dbReference type="EMBL" id="CP003620">
    <property type="protein sequence ID" value="AFZ11267.1"/>
    <property type="molecule type" value="Genomic_DNA"/>
</dbReference>
<feature type="domain" description="Carrier" evidence="5">
    <location>
        <begin position="972"/>
        <end position="1047"/>
    </location>
</feature>
<dbReference type="SUPFAM" id="SSF52777">
    <property type="entry name" value="CoA-dependent acyltransferases"/>
    <property type="match status" value="4"/>
</dbReference>
<dbReference type="GO" id="GO:0005829">
    <property type="term" value="C:cytosol"/>
    <property type="evidence" value="ECO:0007669"/>
    <property type="project" value="TreeGrafter"/>
</dbReference>
<dbReference type="KEGG" id="cep:Cri9333_0280"/>
<dbReference type="Pfam" id="PF00550">
    <property type="entry name" value="PP-binding"/>
    <property type="match status" value="1"/>
</dbReference>
<dbReference type="Gene3D" id="3.30.559.10">
    <property type="entry name" value="Chloramphenicol acetyltransferase-like domain"/>
    <property type="match status" value="2"/>
</dbReference>
<dbReference type="CDD" id="cd19543">
    <property type="entry name" value="DCL_NRPS"/>
    <property type="match status" value="1"/>
</dbReference>
<dbReference type="eggNOG" id="COG1020">
    <property type="taxonomic scope" value="Bacteria"/>
</dbReference>
<evidence type="ECO:0000256" key="3">
    <source>
        <dbReference type="ARBA" id="ARBA00022450"/>
    </source>
</evidence>
<dbReference type="GO" id="GO:0031177">
    <property type="term" value="F:phosphopantetheine binding"/>
    <property type="evidence" value="ECO:0007669"/>
    <property type="project" value="InterPro"/>
</dbReference>
<dbReference type="Gene3D" id="2.30.38.10">
    <property type="entry name" value="Luciferase, Domain 3"/>
    <property type="match status" value="1"/>
</dbReference>
<dbReference type="CDD" id="cd12116">
    <property type="entry name" value="A_NRPS_Ta1_like"/>
    <property type="match status" value="1"/>
</dbReference>
<dbReference type="SUPFAM" id="SSF47336">
    <property type="entry name" value="ACP-like"/>
    <property type="match status" value="1"/>
</dbReference>
<dbReference type="GO" id="GO:0008610">
    <property type="term" value="P:lipid biosynthetic process"/>
    <property type="evidence" value="ECO:0007669"/>
    <property type="project" value="UniProtKB-ARBA"/>
</dbReference>
<protein>
    <submittedName>
        <fullName evidence="6">Amino acid adenylation domain protein</fullName>
        <ecNumber evidence="6">5.1.1.13</ecNumber>
    </submittedName>
</protein>
<dbReference type="STRING" id="1173022.Cri9333_0280"/>
<dbReference type="InterPro" id="IPR023213">
    <property type="entry name" value="CAT-like_dom_sf"/>
</dbReference>
<dbReference type="Pfam" id="PF00501">
    <property type="entry name" value="AMP-binding"/>
    <property type="match status" value="1"/>
</dbReference>
<organism evidence="6 7">
    <name type="scientific">Crinalium epipsammum PCC 9333</name>
    <dbReference type="NCBI Taxonomy" id="1173022"/>
    <lineage>
        <taxon>Bacteria</taxon>
        <taxon>Bacillati</taxon>
        <taxon>Cyanobacteriota</taxon>
        <taxon>Cyanophyceae</taxon>
        <taxon>Gomontiellales</taxon>
        <taxon>Gomontiellaceae</taxon>
        <taxon>Crinalium</taxon>
    </lineage>
</organism>
<dbReference type="FunFam" id="2.30.38.10:FF:000001">
    <property type="entry name" value="Non-ribosomal peptide synthetase PvdI"/>
    <property type="match status" value="1"/>
</dbReference>
<dbReference type="FunFam" id="3.30.300.30:FF:000010">
    <property type="entry name" value="Enterobactin synthetase component F"/>
    <property type="match status" value="1"/>
</dbReference>
<dbReference type="InterPro" id="IPR001242">
    <property type="entry name" value="Condensation_dom"/>
</dbReference>
<dbReference type="InterPro" id="IPR025110">
    <property type="entry name" value="AMP-bd_C"/>
</dbReference>
<dbReference type="GO" id="GO:0047689">
    <property type="term" value="F:aspartate racemase activity"/>
    <property type="evidence" value="ECO:0007669"/>
    <property type="project" value="UniProtKB-EC"/>
</dbReference>
<dbReference type="GO" id="GO:0043041">
    <property type="term" value="P:amino acid activation for nonribosomal peptide biosynthetic process"/>
    <property type="evidence" value="ECO:0007669"/>
    <property type="project" value="TreeGrafter"/>
</dbReference>
<dbReference type="InterPro" id="IPR000873">
    <property type="entry name" value="AMP-dep_synth/lig_dom"/>
</dbReference>
<evidence type="ECO:0000259" key="5">
    <source>
        <dbReference type="PROSITE" id="PS50075"/>
    </source>
</evidence>
<dbReference type="InterPro" id="IPR010071">
    <property type="entry name" value="AA_adenyl_dom"/>
</dbReference>
<evidence type="ECO:0000313" key="6">
    <source>
        <dbReference type="EMBL" id="AFZ11267.1"/>
    </source>
</evidence>
<dbReference type="NCBIfam" id="TIGR01733">
    <property type="entry name" value="AA-adenyl-dom"/>
    <property type="match status" value="1"/>
</dbReference>
<dbReference type="Gene3D" id="3.30.300.30">
    <property type="match status" value="1"/>
</dbReference>
<dbReference type="EC" id="5.1.1.13" evidence="6"/>